<accession>A0A2T4U9I0</accession>
<evidence type="ECO:0000256" key="2">
    <source>
        <dbReference type="NCBIfam" id="TIGR03664"/>
    </source>
</evidence>
<dbReference type="InterPro" id="IPR035994">
    <property type="entry name" value="Nucleoside_phosphorylase_sf"/>
</dbReference>
<dbReference type="RefSeq" id="WP_107583641.1">
    <property type="nucleotide sequence ID" value="NZ_PZJJ01000003.1"/>
</dbReference>
<dbReference type="NCBIfam" id="TIGR03664">
    <property type="entry name" value="fut_nucase"/>
    <property type="match status" value="1"/>
</dbReference>
<dbReference type="GO" id="GO:0008930">
    <property type="term" value="F:methylthioadenosine nucleosidase activity"/>
    <property type="evidence" value="ECO:0007669"/>
    <property type="project" value="TreeGrafter"/>
</dbReference>
<dbReference type="Pfam" id="PF01048">
    <property type="entry name" value="PNP_UDP_1"/>
    <property type="match status" value="1"/>
</dbReference>
<proteinExistence type="inferred from homology"/>
<feature type="domain" description="Nucleoside phosphorylase" evidence="3">
    <location>
        <begin position="30"/>
        <end position="190"/>
    </location>
</feature>
<evidence type="ECO:0000256" key="1">
    <source>
        <dbReference type="HAMAP-Rule" id="MF_00991"/>
    </source>
</evidence>
<name>A0A2T4U9I0_9BACI</name>
<reference evidence="4 5" key="1">
    <citation type="submission" date="2018-03" db="EMBL/GenBank/DDBJ databases">
        <title>Alkalicoccus saliphilus sp. nov., isolated from a mineral pool.</title>
        <authorList>
            <person name="Zhao B."/>
        </authorList>
    </citation>
    <scope>NUCLEOTIDE SEQUENCE [LARGE SCALE GENOMIC DNA]</scope>
    <source>
        <strain evidence="4 5">6AG</strain>
    </source>
</reference>
<dbReference type="GO" id="GO:0005829">
    <property type="term" value="C:cytosol"/>
    <property type="evidence" value="ECO:0007669"/>
    <property type="project" value="TreeGrafter"/>
</dbReference>
<evidence type="ECO:0000259" key="3">
    <source>
        <dbReference type="Pfam" id="PF01048"/>
    </source>
</evidence>
<dbReference type="SUPFAM" id="SSF53167">
    <property type="entry name" value="Purine and uridine phosphorylases"/>
    <property type="match status" value="1"/>
</dbReference>
<gene>
    <name evidence="1" type="primary">mqnB</name>
    <name evidence="4" type="ORF">C6Y45_03535</name>
</gene>
<dbReference type="NCBIfam" id="NF006087">
    <property type="entry name" value="PRK08236.1"/>
    <property type="match status" value="1"/>
</dbReference>
<comment type="function">
    <text evidence="1">Catalyzes the hydrolysis of futalosine (FL) to dehypoxanthine futalosine (DHFL) and hypoxanthine, a step in the biosynthesis of menaquinone (MK, vitamin K2).</text>
</comment>
<dbReference type="InterPro" id="IPR019963">
    <property type="entry name" value="FL_hydrolase_MqnB"/>
</dbReference>
<dbReference type="AlphaFoldDB" id="A0A2T4U9I0"/>
<evidence type="ECO:0000313" key="4">
    <source>
        <dbReference type="EMBL" id="PTL40051.1"/>
    </source>
</evidence>
<evidence type="ECO:0000313" key="5">
    <source>
        <dbReference type="Proteomes" id="UP000240509"/>
    </source>
</evidence>
<dbReference type="Gene3D" id="3.40.50.1580">
    <property type="entry name" value="Nucleoside phosphorylase domain"/>
    <property type="match status" value="1"/>
</dbReference>
<dbReference type="GO" id="GO:0009234">
    <property type="term" value="P:menaquinone biosynthetic process"/>
    <property type="evidence" value="ECO:0007669"/>
    <property type="project" value="UniProtKB-UniRule"/>
</dbReference>
<dbReference type="UniPathway" id="UPA00079"/>
<dbReference type="GO" id="GO:0019284">
    <property type="term" value="P:L-methionine salvage from S-adenosylmethionine"/>
    <property type="evidence" value="ECO:0007669"/>
    <property type="project" value="TreeGrafter"/>
</dbReference>
<dbReference type="EC" id="3.2.2.26" evidence="1 2"/>
<comment type="catalytic activity">
    <reaction evidence="1">
        <text>futalosine + H2O = dehypoxanthine futalosine + hypoxanthine</text>
        <dbReference type="Rhea" id="RHEA:25904"/>
        <dbReference type="ChEBI" id="CHEBI:15377"/>
        <dbReference type="ChEBI" id="CHEBI:17368"/>
        <dbReference type="ChEBI" id="CHEBI:58863"/>
        <dbReference type="ChEBI" id="CHEBI:58864"/>
        <dbReference type="EC" id="3.2.2.26"/>
    </reaction>
</comment>
<dbReference type="HAMAP" id="MF_00991">
    <property type="entry name" value="MqnB"/>
    <property type="match status" value="1"/>
</dbReference>
<keyword evidence="1" id="KW-0474">Menaquinone biosynthesis</keyword>
<dbReference type="OrthoDB" id="9788270at2"/>
<keyword evidence="5" id="KW-1185">Reference proteome</keyword>
<comment type="similarity">
    <text evidence="1">Belongs to the PNP/UDP phosphorylase family. Futalosine hydrolase subfamily.</text>
</comment>
<dbReference type="GO" id="GO:0009116">
    <property type="term" value="P:nucleoside metabolic process"/>
    <property type="evidence" value="ECO:0007669"/>
    <property type="project" value="InterPro"/>
</dbReference>
<comment type="pathway">
    <text evidence="1">Quinol/quinone metabolism; menaquinone biosynthesis.</text>
</comment>
<sequence>MKNILILTAVEKERKAVQDGIGTDPSWQTALCGFGPVEAAVRTAVLLGTNKPDIVINAGVAGGFAGRSSIGDTVLGSESILADLGAESPDGFINAEDLGFGKNTWHTNIAESVLPAFPAETTHVGQILTVSTATGTDSGERNLRIRYPEAFAEAMEGAGVASAADAAGIPYLELRTISNKVGPRDLGGWELSRALTALTDSLRLLKEALK</sequence>
<dbReference type="InterPro" id="IPR000845">
    <property type="entry name" value="Nucleoside_phosphorylase_d"/>
</dbReference>
<dbReference type="Proteomes" id="UP000240509">
    <property type="component" value="Unassembled WGS sequence"/>
</dbReference>
<dbReference type="CDD" id="cd17766">
    <property type="entry name" value="futalosine_nucleosidase_MqnB"/>
    <property type="match status" value="1"/>
</dbReference>
<keyword evidence="1 4" id="KW-0378">Hydrolase</keyword>
<dbReference type="PANTHER" id="PTHR46832">
    <property type="entry name" value="5'-METHYLTHIOADENOSINE/S-ADENOSYLHOMOCYSTEINE NUCLEOSIDASE"/>
    <property type="match status" value="1"/>
</dbReference>
<protein>
    <recommendedName>
        <fullName evidence="1 2">Futalosine hydrolase</fullName>
        <shortName evidence="1">FL hydrolase</shortName>
        <ecNumber evidence="1 2">3.2.2.26</ecNumber>
    </recommendedName>
    <alternativeName>
        <fullName evidence="1">Futalosine nucleosidase</fullName>
    </alternativeName>
    <alternativeName>
        <fullName evidence="1">Menaquinone biosynthetic enzyme MqnB</fullName>
    </alternativeName>
</protein>
<comment type="caution">
    <text evidence="4">The sequence shown here is derived from an EMBL/GenBank/DDBJ whole genome shotgun (WGS) entry which is preliminary data.</text>
</comment>
<dbReference type="EMBL" id="PZJJ01000003">
    <property type="protein sequence ID" value="PTL40051.1"/>
    <property type="molecule type" value="Genomic_DNA"/>
</dbReference>
<organism evidence="4 5">
    <name type="scientific">Alkalicoccus saliphilus</name>
    <dbReference type="NCBI Taxonomy" id="200989"/>
    <lineage>
        <taxon>Bacteria</taxon>
        <taxon>Bacillati</taxon>
        <taxon>Bacillota</taxon>
        <taxon>Bacilli</taxon>
        <taxon>Bacillales</taxon>
        <taxon>Bacillaceae</taxon>
        <taxon>Alkalicoccus</taxon>
    </lineage>
</organism>
<dbReference type="PANTHER" id="PTHR46832:SF2">
    <property type="entry name" value="FUTALOSINE HYDROLASE"/>
    <property type="match status" value="1"/>
</dbReference>
<dbReference type="GO" id="GO:0008782">
    <property type="term" value="F:adenosylhomocysteine nucleosidase activity"/>
    <property type="evidence" value="ECO:0007669"/>
    <property type="project" value="TreeGrafter"/>
</dbReference>